<protein>
    <submittedName>
        <fullName evidence="6">C2H2-type domain-containing protein</fullName>
    </submittedName>
</protein>
<keyword evidence="1" id="KW-0862">Zinc</keyword>
<feature type="domain" description="C2H2-type" evidence="3">
    <location>
        <begin position="241"/>
        <end position="263"/>
    </location>
</feature>
<dbReference type="WBParaSite" id="GPUH_0001835301-mRNA-1">
    <property type="protein sequence ID" value="GPUH_0001835301-mRNA-1"/>
    <property type="gene ID" value="GPUH_0001835301"/>
</dbReference>
<dbReference type="InterPro" id="IPR013087">
    <property type="entry name" value="Znf_C2H2_type"/>
</dbReference>
<evidence type="ECO:0000259" key="3">
    <source>
        <dbReference type="PROSITE" id="PS50157"/>
    </source>
</evidence>
<evidence type="ECO:0000313" key="5">
    <source>
        <dbReference type="Proteomes" id="UP000271098"/>
    </source>
</evidence>
<feature type="region of interest" description="Disordered" evidence="2">
    <location>
        <begin position="146"/>
        <end position="222"/>
    </location>
</feature>
<dbReference type="SMART" id="SM00355">
    <property type="entry name" value="ZnF_C2H2"/>
    <property type="match status" value="2"/>
</dbReference>
<evidence type="ECO:0000256" key="2">
    <source>
        <dbReference type="SAM" id="MobiDB-lite"/>
    </source>
</evidence>
<keyword evidence="1" id="KW-0863">Zinc-finger</keyword>
<gene>
    <name evidence="4" type="ORF">GPUH_LOCUS18328</name>
</gene>
<dbReference type="PROSITE" id="PS00028">
    <property type="entry name" value="ZINC_FINGER_C2H2_1"/>
    <property type="match status" value="2"/>
</dbReference>
<dbReference type="Proteomes" id="UP000271098">
    <property type="component" value="Unassembled WGS sequence"/>
</dbReference>
<feature type="compositionally biased region" description="Polar residues" evidence="2">
    <location>
        <begin position="156"/>
        <end position="176"/>
    </location>
</feature>
<reference evidence="6" key="1">
    <citation type="submission" date="2016-06" db="UniProtKB">
        <authorList>
            <consortium name="WormBaseParasite"/>
        </authorList>
    </citation>
    <scope>IDENTIFICATION</scope>
</reference>
<proteinExistence type="predicted"/>
<sequence>MELNRTMNPTNDVTSHVLSFKCLFCEAFIFTLQSFIIHLKSSHPNEDVSEMLSDHFRSCIVSVEKEKVVVVSYAFPRQDVDFYVSVDDASPDSSSNSVRVVKSKPHLDFTVEVEKEPDDEESSVRQLVEPSDVCIQRNYNKVQVATKSLSPEIRSNESSSDCSTNASDGDAQQQQHVNDHGDSTASAGAVMRSPDRQQPTKGSIPVSSVGSTGCTRSTTPVLSAEISRRRQMSSYEKMMALTCQRCGQSFKNRCMLTRHAIEHKRAGNPYRCTVNGCLDSYGEKRK</sequence>
<feature type="compositionally biased region" description="Polar residues" evidence="2">
    <location>
        <begin position="196"/>
        <end position="221"/>
    </location>
</feature>
<evidence type="ECO:0000313" key="4">
    <source>
        <dbReference type="EMBL" id="VDN31513.1"/>
    </source>
</evidence>
<keyword evidence="1" id="KW-0479">Metal-binding</keyword>
<dbReference type="AlphaFoldDB" id="A0A183EBI7"/>
<dbReference type="GO" id="GO:0008270">
    <property type="term" value="F:zinc ion binding"/>
    <property type="evidence" value="ECO:0007669"/>
    <property type="project" value="UniProtKB-KW"/>
</dbReference>
<keyword evidence="5" id="KW-1185">Reference proteome</keyword>
<dbReference type="Gene3D" id="3.30.160.60">
    <property type="entry name" value="Classic Zinc Finger"/>
    <property type="match status" value="1"/>
</dbReference>
<dbReference type="EMBL" id="UYRT01086572">
    <property type="protein sequence ID" value="VDN31513.1"/>
    <property type="molecule type" value="Genomic_DNA"/>
</dbReference>
<evidence type="ECO:0000256" key="1">
    <source>
        <dbReference type="PROSITE-ProRule" id="PRU00042"/>
    </source>
</evidence>
<dbReference type="OrthoDB" id="5865091at2759"/>
<accession>A0A183EBI7</accession>
<name>A0A183EBI7_9BILA</name>
<organism evidence="6">
    <name type="scientific">Gongylonema pulchrum</name>
    <dbReference type="NCBI Taxonomy" id="637853"/>
    <lineage>
        <taxon>Eukaryota</taxon>
        <taxon>Metazoa</taxon>
        <taxon>Ecdysozoa</taxon>
        <taxon>Nematoda</taxon>
        <taxon>Chromadorea</taxon>
        <taxon>Rhabditida</taxon>
        <taxon>Spirurina</taxon>
        <taxon>Spiruromorpha</taxon>
        <taxon>Spiruroidea</taxon>
        <taxon>Gongylonematidae</taxon>
        <taxon>Gongylonema</taxon>
    </lineage>
</organism>
<evidence type="ECO:0000313" key="6">
    <source>
        <dbReference type="WBParaSite" id="GPUH_0001835301-mRNA-1"/>
    </source>
</evidence>
<dbReference type="PROSITE" id="PS50157">
    <property type="entry name" value="ZINC_FINGER_C2H2_2"/>
    <property type="match status" value="1"/>
</dbReference>
<reference evidence="4 5" key="2">
    <citation type="submission" date="2018-11" db="EMBL/GenBank/DDBJ databases">
        <authorList>
            <consortium name="Pathogen Informatics"/>
        </authorList>
    </citation>
    <scope>NUCLEOTIDE SEQUENCE [LARGE SCALE GENOMIC DNA]</scope>
</reference>